<gene>
    <name evidence="2" type="ORF">NB700_000447</name>
</gene>
<proteinExistence type="predicted"/>
<dbReference type="Gene3D" id="1.50.10.10">
    <property type="match status" value="1"/>
</dbReference>
<sequence>MSSPNLDLGVIGNGSFGALIDKRASVVWSCLPAFDGDPAFCALLSPRAHPGGDFSIELEDFVDSDQHYLANTAILRTVLRDAHGGAVEVIDFAPRWRNHGRFYRPVSIIRQVRPLAGNPRIRVLARPLADWGARQPESTWGSNHVRWLLPDFTLRLTTDVPVRFIRDELPFVLNHPVNLMLGVDESLTRSLTGYIQEAQERTEEYWREWVRYLSVPLDWQDAVIRSAITLKLCQYEDSGAIIAAMTTSIPEAPDTPRNWDYRYCWLRDAAFVVRALNRLGATRTMEQFLGYIFNIATTDGSLQPLYGIGFEAALEEHEVESLAGYRGMGPVRRGNLAWIQKQHDVYGSVVLASTQLFFDLRLKDPGDTHTFLRLEPLGERAFELHDVPDAGLWEFRGRAEVHTYTSAMCWAACDRLAKIAARLGLEDRVAYWRDRAERIHARVLAEAWSTELGHFTDTFNGHRLDASLLLLADIGFIAPDDPRFIATVEAIGRDLKHGDALYRYVAPDDFGEPETSFTICTFWYIDALAAIGRKEEARELFERILARRNHLGLLSEDLAFDNGEAWGNFPQTYSHVGLIIAAMRLSRSWQEAS</sequence>
<evidence type="ECO:0000313" key="3">
    <source>
        <dbReference type="Proteomes" id="UP001320843"/>
    </source>
</evidence>
<protein>
    <submittedName>
        <fullName evidence="2">Trehalase</fullName>
        <ecNumber evidence="2">3.2.1.28</ecNumber>
    </submittedName>
</protein>
<dbReference type="EC" id="3.2.1.28" evidence="2"/>
<organism evidence="2 3">
    <name type="scientific">Xanthomonas sacchari</name>
    <dbReference type="NCBI Taxonomy" id="56458"/>
    <lineage>
        <taxon>Bacteria</taxon>
        <taxon>Pseudomonadati</taxon>
        <taxon>Pseudomonadota</taxon>
        <taxon>Gammaproteobacteria</taxon>
        <taxon>Lysobacterales</taxon>
        <taxon>Lysobacteraceae</taxon>
        <taxon>Xanthomonas</taxon>
    </lineage>
</organism>
<feature type="domain" description="GH15-like" evidence="1">
    <location>
        <begin position="220"/>
        <end position="582"/>
    </location>
</feature>
<dbReference type="RefSeq" id="WP_267083011.1">
    <property type="nucleotide sequence ID" value="NZ_CP099530.1"/>
</dbReference>
<dbReference type="SUPFAM" id="SSF48208">
    <property type="entry name" value="Six-hairpin glycosidases"/>
    <property type="match status" value="1"/>
</dbReference>
<dbReference type="Proteomes" id="UP001320843">
    <property type="component" value="Unassembled WGS sequence"/>
</dbReference>
<dbReference type="InterPro" id="IPR011613">
    <property type="entry name" value="GH15-like"/>
</dbReference>
<dbReference type="InterPro" id="IPR008928">
    <property type="entry name" value="6-hairpin_glycosidase_sf"/>
</dbReference>
<dbReference type="InterPro" id="IPR012341">
    <property type="entry name" value="6hp_glycosidase-like_sf"/>
</dbReference>
<keyword evidence="3" id="KW-1185">Reference proteome</keyword>
<dbReference type="PANTHER" id="PTHR31616">
    <property type="entry name" value="TREHALASE"/>
    <property type="match status" value="1"/>
</dbReference>
<name>A0ABT3DQX4_9XANT</name>
<accession>A0ABT3DQX4</accession>
<dbReference type="GO" id="GO:0004555">
    <property type="term" value="F:alpha,alpha-trehalase activity"/>
    <property type="evidence" value="ECO:0007669"/>
    <property type="project" value="UniProtKB-EC"/>
</dbReference>
<dbReference type="EMBL" id="JANFWR010000002">
    <property type="protein sequence ID" value="MCW0397891.1"/>
    <property type="molecule type" value="Genomic_DNA"/>
</dbReference>
<reference evidence="2 3" key="1">
    <citation type="submission" date="2022-06" db="EMBL/GenBank/DDBJ databases">
        <title>Dynamics of rice microbiomes reveals core vertical transmitted seed endophytes.</title>
        <authorList>
            <person name="Liao K."/>
            <person name="Zhang X."/>
        </authorList>
    </citation>
    <scope>NUCLEOTIDE SEQUENCE [LARGE SCALE GENOMIC DNA]</scope>
    <source>
        <strain evidence="2 3">YT10-10-1</strain>
    </source>
</reference>
<keyword evidence="2" id="KW-0326">Glycosidase</keyword>
<dbReference type="PANTHER" id="PTHR31616:SF0">
    <property type="entry name" value="GLUCAN 1,4-ALPHA-GLUCOSIDASE"/>
    <property type="match status" value="1"/>
</dbReference>
<evidence type="ECO:0000259" key="1">
    <source>
        <dbReference type="Pfam" id="PF00723"/>
    </source>
</evidence>
<comment type="caution">
    <text evidence="2">The sequence shown here is derived from an EMBL/GenBank/DDBJ whole genome shotgun (WGS) entry which is preliminary data.</text>
</comment>
<keyword evidence="2" id="KW-0378">Hydrolase</keyword>
<dbReference type="Pfam" id="PF00723">
    <property type="entry name" value="Glyco_hydro_15"/>
    <property type="match status" value="1"/>
</dbReference>
<evidence type="ECO:0000313" key="2">
    <source>
        <dbReference type="EMBL" id="MCW0397891.1"/>
    </source>
</evidence>